<keyword evidence="1" id="KW-0597">Phosphoprotein</keyword>
<gene>
    <name evidence="3" type="ORF">KIS1582_3832</name>
</gene>
<feature type="modified residue" description="4-aspartylphosphate" evidence="1">
    <location>
        <position position="17"/>
    </location>
</feature>
<dbReference type="InterPro" id="IPR001789">
    <property type="entry name" value="Sig_transdc_resp-reg_receiver"/>
</dbReference>
<dbReference type="SUPFAM" id="SSF52172">
    <property type="entry name" value="CheY-like"/>
    <property type="match status" value="1"/>
</dbReference>
<accession>A0A800MTX5</accession>
<dbReference type="Proteomes" id="UP000465778">
    <property type="component" value="Unassembled WGS sequence"/>
</dbReference>
<dbReference type="InterPro" id="IPR011006">
    <property type="entry name" value="CheY-like_superfamily"/>
</dbReference>
<dbReference type="EMBL" id="VDEM01000058">
    <property type="protein sequence ID" value="KAF0822406.1"/>
    <property type="molecule type" value="Genomic_DNA"/>
</dbReference>
<reference evidence="3 4" key="1">
    <citation type="journal article" date="2020" name="G3 (Bethesda)">
        <title>Whole Genome Sequencing and Comparative Genomics of Two Nematicidal Bacillus Strains Reveals a Wide Range of Possible Virulence Factors.</title>
        <authorList>
            <person name="Susic N."/>
            <person name="Janezic S."/>
            <person name="Rupnik M."/>
            <person name="Geric Stare B."/>
        </authorList>
    </citation>
    <scope>NUCLEOTIDE SEQUENCE [LARGE SCALE GENOMIC DNA]</scope>
    <source>
        <strain evidence="3 4">I-1582</strain>
    </source>
</reference>
<dbReference type="Gene3D" id="3.20.20.70">
    <property type="entry name" value="Aldolase class I"/>
    <property type="match status" value="1"/>
</dbReference>
<evidence type="ECO:0000259" key="2">
    <source>
        <dbReference type="PROSITE" id="PS50110"/>
    </source>
</evidence>
<organism evidence="3 4">
    <name type="scientific">Cytobacillus firmus</name>
    <name type="common">Bacillus firmus</name>
    <dbReference type="NCBI Taxonomy" id="1399"/>
    <lineage>
        <taxon>Bacteria</taxon>
        <taxon>Bacillati</taxon>
        <taxon>Bacillota</taxon>
        <taxon>Bacilli</taxon>
        <taxon>Bacillales</taxon>
        <taxon>Bacillaceae</taxon>
        <taxon>Cytobacillus</taxon>
    </lineage>
</organism>
<dbReference type="PROSITE" id="PS50110">
    <property type="entry name" value="RESPONSE_REGULATORY"/>
    <property type="match status" value="1"/>
</dbReference>
<name>A0A800MTX5_CYTFI</name>
<protein>
    <recommendedName>
        <fullName evidence="2">Response regulatory domain-containing protein</fullName>
    </recommendedName>
</protein>
<evidence type="ECO:0000313" key="4">
    <source>
        <dbReference type="Proteomes" id="UP000465778"/>
    </source>
</evidence>
<evidence type="ECO:0000313" key="3">
    <source>
        <dbReference type="EMBL" id="KAF0822406.1"/>
    </source>
</evidence>
<evidence type="ECO:0000256" key="1">
    <source>
        <dbReference type="PROSITE-ProRule" id="PRU00169"/>
    </source>
</evidence>
<proteinExistence type="predicted"/>
<dbReference type="GO" id="GO:0000160">
    <property type="term" value="P:phosphorelay signal transduction system"/>
    <property type="evidence" value="ECO:0007669"/>
    <property type="project" value="InterPro"/>
</dbReference>
<dbReference type="InterPro" id="IPR013785">
    <property type="entry name" value="Aldolase_TIM"/>
</dbReference>
<dbReference type="AlphaFoldDB" id="A0A800MTX5"/>
<comment type="caution">
    <text evidence="3">The sequence shown here is derived from an EMBL/GenBank/DDBJ whole genome shotgun (WGS) entry which is preliminary data.</text>
</comment>
<sequence length="30" mass="3412">MAVQMAKELHPDLILMDIQMPGRMASKRLS</sequence>
<feature type="domain" description="Response regulatory" evidence="2">
    <location>
        <begin position="1"/>
        <end position="30"/>
    </location>
</feature>